<proteinExistence type="predicted"/>
<dbReference type="Gene3D" id="3.30.420.180">
    <property type="entry name" value="CobE/GbiG C-terminal domain"/>
    <property type="match status" value="1"/>
</dbReference>
<comment type="caution">
    <text evidence="2">The sequence shown here is derived from an EMBL/GenBank/DDBJ whole genome shotgun (WGS) entry which is preliminary data.</text>
</comment>
<dbReference type="PANTHER" id="PTHR37477">
    <property type="entry name" value="COBALT-PRECORRIN-5A HYDROLASE"/>
    <property type="match status" value="1"/>
</dbReference>
<dbReference type="PANTHER" id="PTHR37477:SF1">
    <property type="entry name" value="COBALT-PRECORRIN-5A HYDROLASE"/>
    <property type="match status" value="1"/>
</dbReference>
<dbReference type="Proteomes" id="UP000238589">
    <property type="component" value="Unassembled WGS sequence"/>
</dbReference>
<dbReference type="GO" id="GO:0009236">
    <property type="term" value="P:cobalamin biosynthetic process"/>
    <property type="evidence" value="ECO:0007669"/>
    <property type="project" value="InterPro"/>
</dbReference>
<dbReference type="SUPFAM" id="SSF159664">
    <property type="entry name" value="CobE/GbiG C-terminal domain-like"/>
    <property type="match status" value="1"/>
</dbReference>
<sequence length="161" mass="16766">MTPQTDQTLVLGLGCDRGTALATLQEAVTQALQQLGASLNEVATLASIDLKADEPALLSLARQLDCPIHFYPAAALAAVPVPNPSTTVLRHTGTPSVSEAAALLAAGASGQPAAPTALRLEKHRWRGADGRNATVSIARRISHHPCPCNKEATHDDSIPRS</sequence>
<dbReference type="InterPro" id="IPR002750">
    <property type="entry name" value="CobE/GbiG_C"/>
</dbReference>
<keyword evidence="3" id="KW-1185">Reference proteome</keyword>
<gene>
    <name evidence="2" type="ORF">C6P64_07675</name>
</gene>
<dbReference type="OrthoDB" id="8527556at2"/>
<protein>
    <submittedName>
        <fullName evidence="2">Cobalamin biosynthesis protein CbiG</fullName>
    </submittedName>
</protein>
<evidence type="ECO:0000313" key="2">
    <source>
        <dbReference type="EMBL" id="PRD65782.1"/>
    </source>
</evidence>
<reference evidence="2 3" key="1">
    <citation type="submission" date="2018-03" db="EMBL/GenBank/DDBJ databases">
        <title>Comparative genomics illustrates the genes involved in a hyperalkaliphilic mechanisms of Serpentinomonas isolated from highly-alkaline calcium-rich serpentinized springs.</title>
        <authorList>
            <person name="Suzuki S."/>
            <person name="Ishii S."/>
            <person name="Walworth N."/>
            <person name="Bird L."/>
            <person name="Kuenen J.G."/>
            <person name="Nealson K.H."/>
        </authorList>
    </citation>
    <scope>NUCLEOTIDE SEQUENCE [LARGE SCALE GENOMIC DNA]</scope>
    <source>
        <strain evidence="2 3">P1</strain>
    </source>
</reference>
<accession>A0A2S9K5X2</accession>
<dbReference type="Pfam" id="PF01890">
    <property type="entry name" value="CbiG_C"/>
    <property type="match status" value="1"/>
</dbReference>
<name>A0A2S9K5X2_9BURK</name>
<dbReference type="RefSeq" id="WP_105747973.1">
    <property type="nucleotide sequence ID" value="NZ_PVLQ01000024.1"/>
</dbReference>
<evidence type="ECO:0000259" key="1">
    <source>
        <dbReference type="Pfam" id="PF01890"/>
    </source>
</evidence>
<organism evidence="2 3">
    <name type="scientific">Malikia granosa</name>
    <dbReference type="NCBI Taxonomy" id="263067"/>
    <lineage>
        <taxon>Bacteria</taxon>
        <taxon>Pseudomonadati</taxon>
        <taxon>Pseudomonadota</taxon>
        <taxon>Betaproteobacteria</taxon>
        <taxon>Burkholderiales</taxon>
        <taxon>Comamonadaceae</taxon>
        <taxon>Malikia</taxon>
    </lineage>
</organism>
<dbReference type="InterPro" id="IPR052553">
    <property type="entry name" value="CbiG_hydrolase"/>
</dbReference>
<dbReference type="EMBL" id="PVLQ01000024">
    <property type="protein sequence ID" value="PRD65782.1"/>
    <property type="molecule type" value="Genomic_DNA"/>
</dbReference>
<dbReference type="AlphaFoldDB" id="A0A2S9K5X2"/>
<evidence type="ECO:0000313" key="3">
    <source>
        <dbReference type="Proteomes" id="UP000238589"/>
    </source>
</evidence>
<dbReference type="InterPro" id="IPR036518">
    <property type="entry name" value="CobE/GbiG_C_sf"/>
</dbReference>
<feature type="domain" description="CobE/GbiG C-terminal" evidence="1">
    <location>
        <begin position="9"/>
        <end position="138"/>
    </location>
</feature>